<dbReference type="GO" id="GO:0015920">
    <property type="term" value="P:lipopolysaccharide transport"/>
    <property type="evidence" value="ECO:0007669"/>
    <property type="project" value="TreeGrafter"/>
</dbReference>
<dbReference type="PANTHER" id="PTHR33529">
    <property type="entry name" value="SLR0882 PROTEIN-RELATED"/>
    <property type="match status" value="1"/>
</dbReference>
<dbReference type="Pfam" id="PF03739">
    <property type="entry name" value="LptF_LptG"/>
    <property type="match status" value="1"/>
</dbReference>
<comment type="caution">
    <text evidence="7">The sequence shown here is derived from an EMBL/GenBank/DDBJ whole genome shotgun (WGS) entry which is preliminary data.</text>
</comment>
<keyword evidence="3 6" id="KW-0812">Transmembrane</keyword>
<dbReference type="EMBL" id="RBIE01000001">
    <property type="protein sequence ID" value="RKQ63753.1"/>
    <property type="molecule type" value="Genomic_DNA"/>
</dbReference>
<evidence type="ECO:0000256" key="6">
    <source>
        <dbReference type="SAM" id="Phobius"/>
    </source>
</evidence>
<comment type="subcellular location">
    <subcellularLocation>
        <location evidence="1">Cell membrane</location>
        <topology evidence="1">Multi-pass membrane protein</topology>
    </subcellularLocation>
</comment>
<accession>A0A420W8V5</accession>
<feature type="transmembrane region" description="Helical" evidence="6">
    <location>
        <begin position="95"/>
        <end position="116"/>
    </location>
</feature>
<gene>
    <name evidence="7" type="ORF">C7457_0634</name>
</gene>
<protein>
    <submittedName>
        <fullName evidence="7">Lipopolysaccharide export system permease protein</fullName>
    </submittedName>
</protein>
<dbReference type="GO" id="GO:0043190">
    <property type="term" value="C:ATP-binding cassette (ABC) transporter complex"/>
    <property type="evidence" value="ECO:0007669"/>
    <property type="project" value="TreeGrafter"/>
</dbReference>
<reference evidence="7 8" key="1">
    <citation type="submission" date="2018-10" db="EMBL/GenBank/DDBJ databases">
        <title>Genomic Encyclopedia of Type Strains, Phase IV (KMG-IV): sequencing the most valuable type-strain genomes for metagenomic binning, comparative biology and taxonomic classification.</title>
        <authorList>
            <person name="Goeker M."/>
        </authorList>
    </citation>
    <scope>NUCLEOTIDE SEQUENCE [LARGE SCALE GENOMIC DNA]</scope>
    <source>
        <strain evidence="7 8">DSM 15521</strain>
    </source>
</reference>
<dbReference type="OrthoDB" id="9783403at2"/>
<keyword evidence="2" id="KW-1003">Cell membrane</keyword>
<evidence type="ECO:0000313" key="7">
    <source>
        <dbReference type="EMBL" id="RKQ63753.1"/>
    </source>
</evidence>
<evidence type="ECO:0000256" key="1">
    <source>
        <dbReference type="ARBA" id="ARBA00004651"/>
    </source>
</evidence>
<keyword evidence="4 6" id="KW-1133">Transmembrane helix</keyword>
<evidence type="ECO:0000256" key="4">
    <source>
        <dbReference type="ARBA" id="ARBA00022989"/>
    </source>
</evidence>
<feature type="transmembrane region" description="Helical" evidence="6">
    <location>
        <begin position="298"/>
        <end position="319"/>
    </location>
</feature>
<feature type="transmembrane region" description="Helical" evidence="6">
    <location>
        <begin position="271"/>
        <end position="291"/>
    </location>
</feature>
<feature type="transmembrane region" description="Helical" evidence="6">
    <location>
        <begin position="16"/>
        <end position="35"/>
    </location>
</feature>
<organism evidence="7 8">
    <name type="scientific">Thermovibrio guaymasensis</name>
    <dbReference type="NCBI Taxonomy" id="240167"/>
    <lineage>
        <taxon>Bacteria</taxon>
        <taxon>Pseudomonadati</taxon>
        <taxon>Aquificota</taxon>
        <taxon>Aquificia</taxon>
        <taxon>Desulfurobacteriales</taxon>
        <taxon>Desulfurobacteriaceae</taxon>
        <taxon>Thermovibrio</taxon>
    </lineage>
</organism>
<keyword evidence="8" id="KW-1185">Reference proteome</keyword>
<dbReference type="RefSeq" id="WP_121169987.1">
    <property type="nucleotide sequence ID" value="NZ_RBIE01000001.1"/>
</dbReference>
<evidence type="ECO:0000256" key="2">
    <source>
        <dbReference type="ARBA" id="ARBA00022475"/>
    </source>
</evidence>
<dbReference type="Proteomes" id="UP000280881">
    <property type="component" value="Unassembled WGS sequence"/>
</dbReference>
<evidence type="ECO:0000256" key="3">
    <source>
        <dbReference type="ARBA" id="ARBA00022692"/>
    </source>
</evidence>
<feature type="transmembrane region" description="Helical" evidence="6">
    <location>
        <begin position="56"/>
        <end position="75"/>
    </location>
</feature>
<dbReference type="PANTHER" id="PTHR33529:SF6">
    <property type="entry name" value="YJGP_YJGQ FAMILY PERMEASE"/>
    <property type="match status" value="1"/>
</dbReference>
<name>A0A420W8V5_9BACT</name>
<sequence length="353" mass="39768">MVKILDKYVFTESLKYFTLSILTFLTLFAVIDMVSNLEILIKYGLKTEVTYVTGRFPLYLVRVIPIAVLLSAMITLSKFSSTSELTVVKALGISIYRFTLPLVLLASLASLSSLLLQEKVVPAGLSKVKEVEALMEKRKGEKVPINGIWVKNEKNQYIFFWSFKPAEKEGERITVLSVNGTKPVKRIDALKAKYRRNGIWRLKEGFERDFEELKSQKFKEKDLNLQITPKELLLSSTLPESMGLTQLFLTIKRLSRIGYETDYLSLELYSRLSLSLLPIVAVIIGIPFGVYNPRNKRGYTLLFAALLIVSMWIVISLFLSLGKSGVLPPSYAAFAPLFIFGAVGLTLLGRVDT</sequence>
<evidence type="ECO:0000256" key="5">
    <source>
        <dbReference type="ARBA" id="ARBA00023136"/>
    </source>
</evidence>
<evidence type="ECO:0000313" key="8">
    <source>
        <dbReference type="Proteomes" id="UP000280881"/>
    </source>
</evidence>
<dbReference type="AlphaFoldDB" id="A0A420W8V5"/>
<proteinExistence type="predicted"/>
<feature type="transmembrane region" description="Helical" evidence="6">
    <location>
        <begin position="331"/>
        <end position="349"/>
    </location>
</feature>
<dbReference type="InterPro" id="IPR005495">
    <property type="entry name" value="LptG/LptF_permease"/>
</dbReference>
<keyword evidence="5 6" id="KW-0472">Membrane</keyword>